<dbReference type="SMART" id="SM00342">
    <property type="entry name" value="HTH_ARAC"/>
    <property type="match status" value="1"/>
</dbReference>
<evidence type="ECO:0000313" key="5">
    <source>
        <dbReference type="EMBL" id="MFB9758668.1"/>
    </source>
</evidence>
<name>A0ABV5WDZ3_9BACI</name>
<dbReference type="Proteomes" id="UP001589609">
    <property type="component" value="Unassembled WGS sequence"/>
</dbReference>
<evidence type="ECO:0000256" key="2">
    <source>
        <dbReference type="ARBA" id="ARBA00023125"/>
    </source>
</evidence>
<protein>
    <submittedName>
        <fullName evidence="5">Helix-turn-helix domain-containing protein</fullName>
    </submittedName>
</protein>
<gene>
    <name evidence="5" type="ORF">ACFFMS_09180</name>
</gene>
<dbReference type="PANTHER" id="PTHR43280">
    <property type="entry name" value="ARAC-FAMILY TRANSCRIPTIONAL REGULATOR"/>
    <property type="match status" value="1"/>
</dbReference>
<dbReference type="PANTHER" id="PTHR43280:SF34">
    <property type="entry name" value="ARAC-FAMILY TRANSCRIPTIONAL REGULATOR"/>
    <property type="match status" value="1"/>
</dbReference>
<keyword evidence="1" id="KW-0805">Transcription regulation</keyword>
<dbReference type="Gene3D" id="1.10.10.60">
    <property type="entry name" value="Homeodomain-like"/>
    <property type="match status" value="2"/>
</dbReference>
<dbReference type="InterPro" id="IPR009057">
    <property type="entry name" value="Homeodomain-like_sf"/>
</dbReference>
<dbReference type="InterPro" id="IPR018060">
    <property type="entry name" value="HTH_AraC"/>
</dbReference>
<accession>A0ABV5WDZ3</accession>
<evidence type="ECO:0000256" key="3">
    <source>
        <dbReference type="ARBA" id="ARBA00023163"/>
    </source>
</evidence>
<evidence type="ECO:0000259" key="4">
    <source>
        <dbReference type="PROSITE" id="PS01124"/>
    </source>
</evidence>
<feature type="domain" description="HTH araC/xylS-type" evidence="4">
    <location>
        <begin position="311"/>
        <end position="409"/>
    </location>
</feature>
<organism evidence="5 6">
    <name type="scientific">Ectobacillus funiculus</name>
    <dbReference type="NCBI Taxonomy" id="137993"/>
    <lineage>
        <taxon>Bacteria</taxon>
        <taxon>Bacillati</taxon>
        <taxon>Bacillota</taxon>
        <taxon>Bacilli</taxon>
        <taxon>Bacillales</taxon>
        <taxon>Bacillaceae</taxon>
        <taxon>Ectobacillus</taxon>
    </lineage>
</organism>
<dbReference type="EMBL" id="JBHMAF010000038">
    <property type="protein sequence ID" value="MFB9758668.1"/>
    <property type="molecule type" value="Genomic_DNA"/>
</dbReference>
<dbReference type="PROSITE" id="PS01124">
    <property type="entry name" value="HTH_ARAC_FAMILY_2"/>
    <property type="match status" value="1"/>
</dbReference>
<dbReference type="RefSeq" id="WP_379948960.1">
    <property type="nucleotide sequence ID" value="NZ_JBHMAF010000038.1"/>
</dbReference>
<evidence type="ECO:0000313" key="6">
    <source>
        <dbReference type="Proteomes" id="UP001589609"/>
    </source>
</evidence>
<keyword evidence="3" id="KW-0804">Transcription</keyword>
<dbReference type="SUPFAM" id="SSF46689">
    <property type="entry name" value="Homeodomain-like"/>
    <property type="match status" value="2"/>
</dbReference>
<evidence type="ECO:0000256" key="1">
    <source>
        <dbReference type="ARBA" id="ARBA00023015"/>
    </source>
</evidence>
<sequence length="413" mass="48291">MNMIPAVKDLEYICKLMYETYKIPIFFLDSNGEIVLEFSSNYVHHPLYASKQGIIQQLFHPDDPQQFPIFRTTNYLESFFSICLKDNDGFQGVIMMGPTLSSPLSEVMIKGLINDFHLHKEQHSVIHYYQSLPVLNSLKFIHISMLLYYMIYKEQLDIPMILQHNKTLDRPQVEMENPDLAIAERRQNTFFHHDPIYEKRIMQFVKEGRKEEVIKHWRSAAEEGGFGTLSKKSQLRSQKNLAITSITLITRAAMEGGLYPEAAYTLSDFYIQNIEELTTSKDVDHLLEDALYDFTERVQNVQRQKYSKPIHLCQSYIFTHLYEEITLADLANVTGMNSRYISSLFKKEVGISISEYIQRERVEEAKNLMTLTNHSLAEIYSMLNFHDQSHFTKVFKKFTGVTPKQFKDKPMKI</sequence>
<keyword evidence="6" id="KW-1185">Reference proteome</keyword>
<comment type="caution">
    <text evidence="5">The sequence shown here is derived from an EMBL/GenBank/DDBJ whole genome shotgun (WGS) entry which is preliminary data.</text>
</comment>
<keyword evidence="2" id="KW-0238">DNA-binding</keyword>
<dbReference type="Pfam" id="PF12833">
    <property type="entry name" value="HTH_18"/>
    <property type="match status" value="1"/>
</dbReference>
<reference evidence="5 6" key="1">
    <citation type="submission" date="2024-09" db="EMBL/GenBank/DDBJ databases">
        <authorList>
            <person name="Sun Q."/>
            <person name="Mori K."/>
        </authorList>
    </citation>
    <scope>NUCLEOTIDE SEQUENCE [LARGE SCALE GENOMIC DNA]</scope>
    <source>
        <strain evidence="5 6">JCM 11201</strain>
    </source>
</reference>
<proteinExistence type="predicted"/>